<feature type="compositionally biased region" description="Polar residues" evidence="2">
    <location>
        <begin position="124"/>
        <end position="135"/>
    </location>
</feature>
<dbReference type="AlphaFoldDB" id="I0YZT0"/>
<feature type="region of interest" description="Disordered" evidence="2">
    <location>
        <begin position="99"/>
        <end position="138"/>
    </location>
</feature>
<dbReference type="CDD" id="cd06257">
    <property type="entry name" value="DnaJ"/>
    <property type="match status" value="1"/>
</dbReference>
<dbReference type="eggNOG" id="KOG0715">
    <property type="taxonomic scope" value="Eukaryota"/>
</dbReference>
<evidence type="ECO:0000313" key="4">
    <source>
        <dbReference type="EMBL" id="EIE23899.1"/>
    </source>
</evidence>
<dbReference type="PROSITE" id="PS50076">
    <property type="entry name" value="DNAJ_2"/>
    <property type="match status" value="1"/>
</dbReference>
<dbReference type="InterPro" id="IPR001623">
    <property type="entry name" value="DnaJ_domain"/>
</dbReference>
<dbReference type="GO" id="GO:0005737">
    <property type="term" value="C:cytoplasm"/>
    <property type="evidence" value="ECO:0007669"/>
    <property type="project" value="TreeGrafter"/>
</dbReference>
<evidence type="ECO:0000259" key="3">
    <source>
        <dbReference type="PROSITE" id="PS50076"/>
    </source>
</evidence>
<dbReference type="InterPro" id="IPR036869">
    <property type="entry name" value="J_dom_sf"/>
</dbReference>
<dbReference type="PRINTS" id="PR00625">
    <property type="entry name" value="JDOMAIN"/>
</dbReference>
<dbReference type="GO" id="GO:0042026">
    <property type="term" value="P:protein refolding"/>
    <property type="evidence" value="ECO:0007669"/>
    <property type="project" value="TreeGrafter"/>
</dbReference>
<feature type="domain" description="J" evidence="3">
    <location>
        <begin position="145"/>
        <end position="209"/>
    </location>
</feature>
<dbReference type="GO" id="GO:0051082">
    <property type="term" value="F:unfolded protein binding"/>
    <property type="evidence" value="ECO:0007669"/>
    <property type="project" value="TreeGrafter"/>
</dbReference>
<dbReference type="GeneID" id="17041897"/>
<gene>
    <name evidence="4" type="ORF">COCSUDRAFT_41254</name>
</gene>
<dbReference type="InterPro" id="IPR018253">
    <property type="entry name" value="DnaJ_domain_CS"/>
</dbReference>
<sequence length="385" mass="42330">MLDNSEAEAARVAAELQDMRMYLEAEGDLESSLFLKTLQGMLHHTLLKDAGKLEGMYQQALNRICNQARLSPHAFIPHARHSGQILVAGSEWRLTEEGKNAELPDEEPSFSTWDDVMGKKGRASSGSQASTSAPVNSGAGVRDTTFYRLLEVAESASAAEIKAAYRAKALKVHPDVSSAPDATEKFAELSHAYDVLSDATARSLYDRFGPEGMKQQAGADSGRGNAREAWDEFKPYKKENKRTKARDAARASVSMDDADAQVADDGLPQFGDVVEYPLREIEMRELQDGRTAGVGLVVGRNMDRGDAKKLPPDQLDLCEIEPLRQEETGSERWFPDDLGIPSFARLGELRKLPVLDYDGRYDIWVINAPLSEGCGGPELPEEIML</sequence>
<protein>
    <submittedName>
        <fullName evidence="4">DnaJ-domain-containing protein</fullName>
    </submittedName>
</protein>
<dbReference type="Pfam" id="PF00226">
    <property type="entry name" value="DnaJ"/>
    <property type="match status" value="1"/>
</dbReference>
<name>I0YZT0_COCSC</name>
<dbReference type="PROSITE" id="PS00636">
    <property type="entry name" value="DNAJ_1"/>
    <property type="match status" value="1"/>
</dbReference>
<comment type="caution">
    <text evidence="4">The sequence shown here is derived from an EMBL/GenBank/DDBJ whole genome shotgun (WGS) entry which is preliminary data.</text>
</comment>
<dbReference type="Proteomes" id="UP000007264">
    <property type="component" value="Unassembled WGS sequence"/>
</dbReference>
<dbReference type="SUPFAM" id="SSF46565">
    <property type="entry name" value="Chaperone J-domain"/>
    <property type="match status" value="1"/>
</dbReference>
<dbReference type="PANTHER" id="PTHR43096:SF52">
    <property type="entry name" value="DNAJ HOMOLOG 1, MITOCHONDRIAL-RELATED"/>
    <property type="match status" value="1"/>
</dbReference>
<evidence type="ECO:0000256" key="1">
    <source>
        <dbReference type="ARBA" id="ARBA00023186"/>
    </source>
</evidence>
<reference evidence="4 5" key="1">
    <citation type="journal article" date="2012" name="Genome Biol.">
        <title>The genome of the polar eukaryotic microalga coccomyxa subellipsoidea reveals traits of cold adaptation.</title>
        <authorList>
            <person name="Blanc G."/>
            <person name="Agarkova I."/>
            <person name="Grimwood J."/>
            <person name="Kuo A."/>
            <person name="Brueggeman A."/>
            <person name="Dunigan D."/>
            <person name="Gurnon J."/>
            <person name="Ladunga I."/>
            <person name="Lindquist E."/>
            <person name="Lucas S."/>
            <person name="Pangilinan J."/>
            <person name="Proschold T."/>
            <person name="Salamov A."/>
            <person name="Schmutz J."/>
            <person name="Weeks D."/>
            <person name="Yamada T."/>
            <person name="Claverie J.M."/>
            <person name="Grigoriev I."/>
            <person name="Van Etten J."/>
            <person name="Lomsadze A."/>
            <person name="Borodovsky M."/>
        </authorList>
    </citation>
    <scope>NUCLEOTIDE SEQUENCE [LARGE SCALE GENOMIC DNA]</scope>
    <source>
        <strain evidence="4 5">C-169</strain>
    </source>
</reference>
<dbReference type="KEGG" id="csl:COCSUDRAFT_41254"/>
<keyword evidence="5" id="KW-1185">Reference proteome</keyword>
<proteinExistence type="predicted"/>
<dbReference type="SMART" id="SM00271">
    <property type="entry name" value="DnaJ"/>
    <property type="match status" value="1"/>
</dbReference>
<evidence type="ECO:0000313" key="5">
    <source>
        <dbReference type="Proteomes" id="UP000007264"/>
    </source>
</evidence>
<dbReference type="OrthoDB" id="10250354at2759"/>
<accession>I0YZT0</accession>
<dbReference type="Gene3D" id="1.10.287.110">
    <property type="entry name" value="DnaJ domain"/>
    <property type="match status" value="1"/>
</dbReference>
<keyword evidence="1" id="KW-0143">Chaperone</keyword>
<evidence type="ECO:0000256" key="2">
    <source>
        <dbReference type="SAM" id="MobiDB-lite"/>
    </source>
</evidence>
<organism evidence="4 5">
    <name type="scientific">Coccomyxa subellipsoidea (strain C-169)</name>
    <name type="common">Green microalga</name>
    <dbReference type="NCBI Taxonomy" id="574566"/>
    <lineage>
        <taxon>Eukaryota</taxon>
        <taxon>Viridiplantae</taxon>
        <taxon>Chlorophyta</taxon>
        <taxon>core chlorophytes</taxon>
        <taxon>Trebouxiophyceae</taxon>
        <taxon>Trebouxiophyceae incertae sedis</taxon>
        <taxon>Coccomyxaceae</taxon>
        <taxon>Coccomyxa</taxon>
        <taxon>Coccomyxa subellipsoidea</taxon>
    </lineage>
</organism>
<dbReference type="PANTHER" id="PTHR43096">
    <property type="entry name" value="DNAJ HOMOLOG 1, MITOCHONDRIAL-RELATED"/>
    <property type="match status" value="1"/>
</dbReference>
<dbReference type="RefSeq" id="XP_005648443.1">
    <property type="nucleotide sequence ID" value="XM_005648386.1"/>
</dbReference>
<dbReference type="STRING" id="574566.I0YZT0"/>
<dbReference type="EMBL" id="AGSI01000006">
    <property type="protein sequence ID" value="EIE23899.1"/>
    <property type="molecule type" value="Genomic_DNA"/>
</dbReference>